<dbReference type="RefSeq" id="WP_136542836.1">
    <property type="nucleotide sequence ID" value="NZ_STGU01000014.1"/>
</dbReference>
<dbReference type="Pfam" id="PF09339">
    <property type="entry name" value="HTH_IclR"/>
    <property type="match status" value="1"/>
</dbReference>
<dbReference type="SMART" id="SM00346">
    <property type="entry name" value="HTH_ICLR"/>
    <property type="match status" value="1"/>
</dbReference>
<name>A0A4S8PWT2_9HYPH</name>
<dbReference type="Proteomes" id="UP000307378">
    <property type="component" value="Unassembled WGS sequence"/>
</dbReference>
<protein>
    <submittedName>
        <fullName evidence="6">Winged helix-turn-helix transcriptional regulator</fullName>
    </submittedName>
</protein>
<dbReference type="PANTHER" id="PTHR30136">
    <property type="entry name" value="HELIX-TURN-HELIX TRANSCRIPTIONAL REGULATOR, ICLR FAMILY"/>
    <property type="match status" value="1"/>
</dbReference>
<dbReference type="EMBL" id="STGU01000014">
    <property type="protein sequence ID" value="THV32669.1"/>
    <property type="molecule type" value="Genomic_DNA"/>
</dbReference>
<dbReference type="Pfam" id="PF01614">
    <property type="entry name" value="IclR_C"/>
    <property type="match status" value="1"/>
</dbReference>
<dbReference type="PROSITE" id="PS51077">
    <property type="entry name" value="HTH_ICLR"/>
    <property type="match status" value="1"/>
</dbReference>
<dbReference type="InterPro" id="IPR036390">
    <property type="entry name" value="WH_DNA-bd_sf"/>
</dbReference>
<sequence length="274" mass="29767">MQEAAIMLTEDHDKPAEFVEALAKGIAILESFDASHPEMTLSEVAKRVGLSPAAARRSLLTLQALGYVDQTGKRFHLRPKIMTLGSAFYFSARIEEVLQPDLRELVEKFGDASSAGTLDGEDVIYVAHVSVQRARRAAAVMGARYPAFATSLGRVLLAGLSDEALERYLSKVRLTALTSRTITDTEALRREILVVRETGYATTVDQLDYGITALAVPIRDMEGRTIAALNTSGYTGIVTPETLVAERLPALRQAASHIAHAITRYPVLQSIIGT</sequence>
<evidence type="ECO:0000256" key="1">
    <source>
        <dbReference type="ARBA" id="ARBA00023015"/>
    </source>
</evidence>
<dbReference type="AlphaFoldDB" id="A0A4S8PWT2"/>
<dbReference type="InterPro" id="IPR014757">
    <property type="entry name" value="Tscrpt_reg_IclR_C"/>
</dbReference>
<gene>
    <name evidence="6" type="ORF">FAA86_20180</name>
</gene>
<accession>A0A4S8PWT2</accession>
<dbReference type="SUPFAM" id="SSF55781">
    <property type="entry name" value="GAF domain-like"/>
    <property type="match status" value="1"/>
</dbReference>
<evidence type="ECO:0000259" key="4">
    <source>
        <dbReference type="PROSITE" id="PS51077"/>
    </source>
</evidence>
<dbReference type="InterPro" id="IPR029016">
    <property type="entry name" value="GAF-like_dom_sf"/>
</dbReference>
<feature type="domain" description="IclR-ED" evidence="5">
    <location>
        <begin position="80"/>
        <end position="264"/>
    </location>
</feature>
<dbReference type="PROSITE" id="PS51078">
    <property type="entry name" value="ICLR_ED"/>
    <property type="match status" value="1"/>
</dbReference>
<evidence type="ECO:0000313" key="7">
    <source>
        <dbReference type="Proteomes" id="UP000307378"/>
    </source>
</evidence>
<keyword evidence="3" id="KW-0804">Transcription</keyword>
<dbReference type="InterPro" id="IPR036388">
    <property type="entry name" value="WH-like_DNA-bd_sf"/>
</dbReference>
<dbReference type="InterPro" id="IPR005471">
    <property type="entry name" value="Tscrpt_reg_IclR_N"/>
</dbReference>
<dbReference type="GO" id="GO:0003700">
    <property type="term" value="F:DNA-binding transcription factor activity"/>
    <property type="evidence" value="ECO:0007669"/>
    <property type="project" value="TreeGrafter"/>
</dbReference>
<evidence type="ECO:0000256" key="3">
    <source>
        <dbReference type="ARBA" id="ARBA00023163"/>
    </source>
</evidence>
<dbReference type="PANTHER" id="PTHR30136:SF34">
    <property type="entry name" value="TRANSCRIPTIONAL REGULATOR"/>
    <property type="match status" value="1"/>
</dbReference>
<dbReference type="InterPro" id="IPR050707">
    <property type="entry name" value="HTH_MetabolicPath_Reg"/>
</dbReference>
<keyword evidence="2" id="KW-0238">DNA-binding</keyword>
<dbReference type="Gene3D" id="3.30.450.40">
    <property type="match status" value="1"/>
</dbReference>
<keyword evidence="1" id="KW-0805">Transcription regulation</keyword>
<comment type="caution">
    <text evidence="6">The sequence shown here is derived from an EMBL/GenBank/DDBJ whole genome shotgun (WGS) entry which is preliminary data.</text>
</comment>
<proteinExistence type="predicted"/>
<dbReference type="GO" id="GO:0045892">
    <property type="term" value="P:negative regulation of DNA-templated transcription"/>
    <property type="evidence" value="ECO:0007669"/>
    <property type="project" value="TreeGrafter"/>
</dbReference>
<dbReference type="GO" id="GO:0003677">
    <property type="term" value="F:DNA binding"/>
    <property type="evidence" value="ECO:0007669"/>
    <property type="project" value="UniProtKB-KW"/>
</dbReference>
<evidence type="ECO:0000256" key="2">
    <source>
        <dbReference type="ARBA" id="ARBA00023125"/>
    </source>
</evidence>
<organism evidence="6 7">
    <name type="scientific">Rhizobium rosettiformans W3</name>
    <dbReference type="NCBI Taxonomy" id="538378"/>
    <lineage>
        <taxon>Bacteria</taxon>
        <taxon>Pseudomonadati</taxon>
        <taxon>Pseudomonadota</taxon>
        <taxon>Alphaproteobacteria</taxon>
        <taxon>Hyphomicrobiales</taxon>
        <taxon>Rhizobiaceae</taxon>
        <taxon>Rhizobium/Agrobacterium group</taxon>
        <taxon>Rhizobium</taxon>
    </lineage>
</organism>
<feature type="domain" description="HTH iclR-type" evidence="4">
    <location>
        <begin position="19"/>
        <end position="79"/>
    </location>
</feature>
<dbReference type="Gene3D" id="1.10.10.10">
    <property type="entry name" value="Winged helix-like DNA-binding domain superfamily/Winged helix DNA-binding domain"/>
    <property type="match status" value="1"/>
</dbReference>
<evidence type="ECO:0000259" key="5">
    <source>
        <dbReference type="PROSITE" id="PS51078"/>
    </source>
</evidence>
<dbReference type="SUPFAM" id="SSF46785">
    <property type="entry name" value="Winged helix' DNA-binding domain"/>
    <property type="match status" value="1"/>
</dbReference>
<evidence type="ECO:0000313" key="6">
    <source>
        <dbReference type="EMBL" id="THV32669.1"/>
    </source>
</evidence>
<reference evidence="6 7" key="1">
    <citation type="submission" date="2019-04" db="EMBL/GenBank/DDBJ databases">
        <title>genome sequence of strain W3.</title>
        <authorList>
            <person name="Gao J."/>
            <person name="Sun J."/>
        </authorList>
    </citation>
    <scope>NUCLEOTIDE SEQUENCE [LARGE SCALE GENOMIC DNA]</scope>
    <source>
        <strain evidence="6 7">W3</strain>
    </source>
</reference>